<feature type="compositionally biased region" description="Polar residues" evidence="1">
    <location>
        <begin position="301"/>
        <end position="311"/>
    </location>
</feature>
<feature type="compositionally biased region" description="Low complexity" evidence="1">
    <location>
        <begin position="515"/>
        <end position="538"/>
    </location>
</feature>
<dbReference type="Proteomes" id="UP001218218">
    <property type="component" value="Unassembled WGS sequence"/>
</dbReference>
<dbReference type="AlphaFoldDB" id="A0AAD6ZSZ8"/>
<comment type="caution">
    <text evidence="2">The sequence shown here is derived from an EMBL/GenBank/DDBJ whole genome shotgun (WGS) entry which is preliminary data.</text>
</comment>
<feature type="region of interest" description="Disordered" evidence="1">
    <location>
        <begin position="301"/>
        <end position="321"/>
    </location>
</feature>
<keyword evidence="3" id="KW-1185">Reference proteome</keyword>
<feature type="compositionally biased region" description="Basic and acidic residues" evidence="1">
    <location>
        <begin position="560"/>
        <end position="571"/>
    </location>
</feature>
<feature type="region of interest" description="Disordered" evidence="1">
    <location>
        <begin position="457"/>
        <end position="633"/>
    </location>
</feature>
<accession>A0AAD6ZSZ8</accession>
<organism evidence="2 3">
    <name type="scientific">Mycena albidolilacea</name>
    <dbReference type="NCBI Taxonomy" id="1033008"/>
    <lineage>
        <taxon>Eukaryota</taxon>
        <taxon>Fungi</taxon>
        <taxon>Dikarya</taxon>
        <taxon>Basidiomycota</taxon>
        <taxon>Agaricomycotina</taxon>
        <taxon>Agaricomycetes</taxon>
        <taxon>Agaricomycetidae</taxon>
        <taxon>Agaricales</taxon>
        <taxon>Marasmiineae</taxon>
        <taxon>Mycenaceae</taxon>
        <taxon>Mycena</taxon>
    </lineage>
</organism>
<name>A0AAD6ZSZ8_9AGAR</name>
<evidence type="ECO:0000313" key="3">
    <source>
        <dbReference type="Proteomes" id="UP001218218"/>
    </source>
</evidence>
<evidence type="ECO:0000313" key="2">
    <source>
        <dbReference type="EMBL" id="KAJ7337524.1"/>
    </source>
</evidence>
<proteinExistence type="predicted"/>
<sequence length="633" mass="70650">MYIAHPKRCRLRLKAYLAAKVSGKLIIRKKKAVLPSIYVAAYDAAGIGSYQQDPRLAWDQKSETLLRLTGLGIANPHAPFPSRPAHPPPHALHLVDLSLYHEMDLELYPWYLAPTRATYKTHVRRCAALVAGQASELHDTVQGDRRLVQVRRTNHVYGTADDAHLHEFDRIMEALGVSGSAAVDADYVDKCETLERMRMYDWACASKPRRPATDDDDDDVEMLFLRIPYAGVPPHAHFRYLPGATLRPDAVRDAYSTGCMQPRPQLLRTPYPELVGPLRAALADLWTRDTVEALSTATSLGGMATRNSNSRNDSKPKRLRTTTPECTHYESQRHQRAKAANTEAAGRRRLVGYASDKRDAFDFDDPSLTSHPDVPDFNQFPFPTRRAKTVPGARIATDLQRGRKELQNGAVDARGLPRHVRRLRRDIVGLLRDMPNLNDPPLAFFLDTLDSDPFPFPTMHARPDLPHTPRAAAGSTSHAASIDPDAQGMRDFNPLRPQDAVPDGPTLDPFPPRAPAAARVSAPTSTGASPSAAPLPTSNRPNQKAKPTRPDPDEWAAIGRKIEVVIRRGDEQEQMDVGSLSSGMPTPKRRGKKEETAQSRLAWMPYQRDDVHSNSQDRKAKRVPWHTPRFEEK</sequence>
<dbReference type="EMBL" id="JARIHO010000029">
    <property type="protein sequence ID" value="KAJ7337524.1"/>
    <property type="molecule type" value="Genomic_DNA"/>
</dbReference>
<gene>
    <name evidence="2" type="ORF">DFH08DRAFT_1082759</name>
</gene>
<evidence type="ECO:0000256" key="1">
    <source>
        <dbReference type="SAM" id="MobiDB-lite"/>
    </source>
</evidence>
<protein>
    <submittedName>
        <fullName evidence="2">Uncharacterized protein</fullName>
    </submittedName>
</protein>
<reference evidence="2" key="1">
    <citation type="submission" date="2023-03" db="EMBL/GenBank/DDBJ databases">
        <title>Massive genome expansion in bonnet fungi (Mycena s.s.) driven by repeated elements and novel gene families across ecological guilds.</title>
        <authorList>
            <consortium name="Lawrence Berkeley National Laboratory"/>
            <person name="Harder C.B."/>
            <person name="Miyauchi S."/>
            <person name="Viragh M."/>
            <person name="Kuo A."/>
            <person name="Thoen E."/>
            <person name="Andreopoulos B."/>
            <person name="Lu D."/>
            <person name="Skrede I."/>
            <person name="Drula E."/>
            <person name="Henrissat B."/>
            <person name="Morin E."/>
            <person name="Kohler A."/>
            <person name="Barry K."/>
            <person name="LaButti K."/>
            <person name="Morin E."/>
            <person name="Salamov A."/>
            <person name="Lipzen A."/>
            <person name="Mereny Z."/>
            <person name="Hegedus B."/>
            <person name="Baldrian P."/>
            <person name="Stursova M."/>
            <person name="Weitz H."/>
            <person name="Taylor A."/>
            <person name="Grigoriev I.V."/>
            <person name="Nagy L.G."/>
            <person name="Martin F."/>
            <person name="Kauserud H."/>
        </authorList>
    </citation>
    <scope>NUCLEOTIDE SEQUENCE</scope>
    <source>
        <strain evidence="2">CBHHK002</strain>
    </source>
</reference>
<feature type="compositionally biased region" description="Basic and acidic residues" evidence="1">
    <location>
        <begin position="607"/>
        <end position="618"/>
    </location>
</feature>